<organism evidence="1 2">
    <name type="scientific">Tothia fuscella</name>
    <dbReference type="NCBI Taxonomy" id="1048955"/>
    <lineage>
        <taxon>Eukaryota</taxon>
        <taxon>Fungi</taxon>
        <taxon>Dikarya</taxon>
        <taxon>Ascomycota</taxon>
        <taxon>Pezizomycotina</taxon>
        <taxon>Dothideomycetes</taxon>
        <taxon>Pleosporomycetidae</taxon>
        <taxon>Venturiales</taxon>
        <taxon>Cylindrosympodiaceae</taxon>
        <taxon>Tothia</taxon>
    </lineage>
</organism>
<gene>
    <name evidence="1" type="ORF">EJ08DRAFT_691327</name>
</gene>
<protein>
    <submittedName>
        <fullName evidence="1">Uncharacterized protein</fullName>
    </submittedName>
</protein>
<evidence type="ECO:0000313" key="1">
    <source>
        <dbReference type="EMBL" id="KAF2437023.1"/>
    </source>
</evidence>
<dbReference type="OrthoDB" id="3231004at2759"/>
<dbReference type="AlphaFoldDB" id="A0A9P4P529"/>
<evidence type="ECO:0000313" key="2">
    <source>
        <dbReference type="Proteomes" id="UP000800235"/>
    </source>
</evidence>
<accession>A0A9P4P529</accession>
<reference evidence="1" key="1">
    <citation type="journal article" date="2020" name="Stud. Mycol.">
        <title>101 Dothideomycetes genomes: a test case for predicting lifestyles and emergence of pathogens.</title>
        <authorList>
            <person name="Haridas S."/>
            <person name="Albert R."/>
            <person name="Binder M."/>
            <person name="Bloem J."/>
            <person name="Labutti K."/>
            <person name="Salamov A."/>
            <person name="Andreopoulos B."/>
            <person name="Baker S."/>
            <person name="Barry K."/>
            <person name="Bills G."/>
            <person name="Bluhm B."/>
            <person name="Cannon C."/>
            <person name="Castanera R."/>
            <person name="Culley D."/>
            <person name="Daum C."/>
            <person name="Ezra D."/>
            <person name="Gonzalez J."/>
            <person name="Henrissat B."/>
            <person name="Kuo A."/>
            <person name="Liang C."/>
            <person name="Lipzen A."/>
            <person name="Lutzoni F."/>
            <person name="Magnuson J."/>
            <person name="Mondo S."/>
            <person name="Nolan M."/>
            <person name="Ohm R."/>
            <person name="Pangilinan J."/>
            <person name="Park H.-J."/>
            <person name="Ramirez L."/>
            <person name="Alfaro M."/>
            <person name="Sun H."/>
            <person name="Tritt A."/>
            <person name="Yoshinaga Y."/>
            <person name="Zwiers L.-H."/>
            <person name="Turgeon B."/>
            <person name="Goodwin S."/>
            <person name="Spatafora J."/>
            <person name="Crous P."/>
            <person name="Grigoriev I."/>
        </authorList>
    </citation>
    <scope>NUCLEOTIDE SEQUENCE</scope>
    <source>
        <strain evidence="1">CBS 130266</strain>
    </source>
</reference>
<dbReference type="Proteomes" id="UP000800235">
    <property type="component" value="Unassembled WGS sequence"/>
</dbReference>
<comment type="caution">
    <text evidence="1">The sequence shown here is derived from an EMBL/GenBank/DDBJ whole genome shotgun (WGS) entry which is preliminary data.</text>
</comment>
<sequence>MSLTTPYSNDMQLGQGFNTYTAESRISGAVKFVPKSTVTASSTPNGAKDSTFKDNTNSVFKSPGSNETFLQAVPDTSTLPTVSTGQRAPVIVAFQTANGEEKPPATAADSFKNGELVTRALDTIFKPGTPKHLPFTMPSGEITNPSQSVTFSTRSIDNMSDIMDLLNISASMSIKYGTIHGNGNASFVNESKVLDSALNYVVSVQVNNNSPPITEEMVFQPLDEVPADKFTEVFGDSFISGFVEGGSFNAVISVDVHDKSKLRHVKQAIDVALAIGPSPITMGGSESLDKEHSELLQDTEISISVNWTGGGEIKNPEDQWTVESVVSVANAFPSMVARCSAKTTAILSRYSSLRSFEVWRYKKLAETKLDLWGDKSLILNYAPCSIYTNDLFNAFMAYKKLWKRIDFILQDMSKWKAKEPPKLSTSPKNLVPPSYGRAVSLSASPIDVAKRDFASMDAIVDGEHENPNRPSGSPPPLRAETFAVDDPYIYFDFDINDNNAIRDPIRLDPVELNEAKVLCREALTLITEEAARLVNHPELAYAQFDERTGKTKMKRPIYAYPEVLKARLPIFIRNDASDDTYSGDAAVQKVKTYTKNDDLFSHLVGDVANPYRKYTAFVSLDFNEGTGPGNTLCGISLHTYHHHSMSRSRFSMDAAGAIGGIGFQFASDKDDSLKADNCAHHFGKPRFEAANQYHHLHIKEKNKPEIEITKIIISYIPGSGRIAGIEFFDKLGDASTRRLFLTQWSAAGREPQGLKKVAQEPPADGSQWKLVGMMGDFDHSIWGSVLARVSGIWRRT</sequence>
<name>A0A9P4P529_9PEZI</name>
<keyword evidence="2" id="KW-1185">Reference proteome</keyword>
<dbReference type="EMBL" id="MU007009">
    <property type="protein sequence ID" value="KAF2437023.1"/>
    <property type="molecule type" value="Genomic_DNA"/>
</dbReference>
<proteinExistence type="predicted"/>